<dbReference type="Proteomes" id="UP000249610">
    <property type="component" value="Unassembled WGS sequence"/>
</dbReference>
<reference evidence="1 2" key="1">
    <citation type="submission" date="2018-06" db="EMBL/GenBank/DDBJ databases">
        <title>Genomic Encyclopedia of Archaeal and Bacterial Type Strains, Phase II (KMG-II): from individual species to whole genera.</title>
        <authorList>
            <person name="Goeker M."/>
        </authorList>
    </citation>
    <scope>NUCLEOTIDE SEQUENCE [LARGE SCALE GENOMIC DNA]</scope>
    <source>
        <strain evidence="1 2">DSM 23446</strain>
    </source>
</reference>
<accession>A0A327PJD0</accession>
<dbReference type="OrthoDB" id="798969at2"/>
<dbReference type="EMBL" id="QLLK01000004">
    <property type="protein sequence ID" value="RAI91481.1"/>
    <property type="molecule type" value="Genomic_DNA"/>
</dbReference>
<gene>
    <name evidence="1" type="ORF">LV83_01668</name>
</gene>
<name>A0A327PJD0_9BACT</name>
<evidence type="ECO:0000313" key="2">
    <source>
        <dbReference type="Proteomes" id="UP000249610"/>
    </source>
</evidence>
<organism evidence="1 2">
    <name type="scientific">Algoriphagus yeomjeoni</name>
    <dbReference type="NCBI Taxonomy" id="291403"/>
    <lineage>
        <taxon>Bacteria</taxon>
        <taxon>Pseudomonadati</taxon>
        <taxon>Bacteroidota</taxon>
        <taxon>Cytophagia</taxon>
        <taxon>Cytophagales</taxon>
        <taxon>Cyclobacteriaceae</taxon>
        <taxon>Algoriphagus</taxon>
    </lineage>
</organism>
<evidence type="ECO:0000313" key="1">
    <source>
        <dbReference type="EMBL" id="RAI91481.1"/>
    </source>
</evidence>
<sequence length="83" mass="9282">MKNNKNSHKTASKLRTQKAYLTKRDIVRVSKAAITKASDQAMKTAGYVIKAENGWVVRENQDGSIQRIKEIKGASTLHKLVLD</sequence>
<keyword evidence="2" id="KW-1185">Reference proteome</keyword>
<proteinExistence type="predicted"/>
<protein>
    <submittedName>
        <fullName evidence="1">Uncharacterized protein</fullName>
    </submittedName>
</protein>
<dbReference type="RefSeq" id="WP_111611067.1">
    <property type="nucleotide sequence ID" value="NZ_QLLK01000004.1"/>
</dbReference>
<comment type="caution">
    <text evidence="1">The sequence shown here is derived from an EMBL/GenBank/DDBJ whole genome shotgun (WGS) entry which is preliminary data.</text>
</comment>
<dbReference type="AlphaFoldDB" id="A0A327PJD0"/>